<dbReference type="PANTHER" id="PTHR28047:SF5">
    <property type="entry name" value="PROTEIN DCG1"/>
    <property type="match status" value="1"/>
</dbReference>
<comment type="caution">
    <text evidence="3">The sequence shown here is derived from an EMBL/GenBank/DDBJ whole genome shotgun (WGS) entry which is preliminary data.</text>
</comment>
<feature type="region of interest" description="Disordered" evidence="2">
    <location>
        <begin position="277"/>
        <end position="328"/>
    </location>
</feature>
<dbReference type="InterPro" id="IPR052186">
    <property type="entry name" value="Hydantoin_racemase-like"/>
</dbReference>
<gene>
    <name evidence="3" type="ORF">RWH45_05715</name>
</gene>
<dbReference type="Pfam" id="PF01177">
    <property type="entry name" value="Asp_Glu_race"/>
    <property type="match status" value="1"/>
</dbReference>
<keyword evidence="4" id="KW-1185">Reference proteome</keyword>
<comment type="similarity">
    <text evidence="1">Belongs to the HyuE racemase family.</text>
</comment>
<organism evidence="3 4">
    <name type="scientific">Microbacterium galbum</name>
    <dbReference type="NCBI Taxonomy" id="3075994"/>
    <lineage>
        <taxon>Bacteria</taxon>
        <taxon>Bacillati</taxon>
        <taxon>Actinomycetota</taxon>
        <taxon>Actinomycetes</taxon>
        <taxon>Micrococcales</taxon>
        <taxon>Microbacteriaceae</taxon>
        <taxon>Microbacterium</taxon>
    </lineage>
</organism>
<accession>A0ABU3T5R1</accession>
<dbReference type="InterPro" id="IPR015942">
    <property type="entry name" value="Asp/Glu/hydantoin_racemase"/>
</dbReference>
<dbReference type="RefSeq" id="WP_315993913.1">
    <property type="nucleotide sequence ID" value="NZ_JAWDIS010000001.1"/>
</dbReference>
<protein>
    <submittedName>
        <fullName evidence="3">Aspartate/glutamate racemase family protein</fullName>
    </submittedName>
</protein>
<evidence type="ECO:0000313" key="3">
    <source>
        <dbReference type="EMBL" id="MDU0366702.1"/>
    </source>
</evidence>
<dbReference type="EMBL" id="JAWDIS010000001">
    <property type="protein sequence ID" value="MDU0366702.1"/>
    <property type="molecule type" value="Genomic_DNA"/>
</dbReference>
<evidence type="ECO:0000313" key="4">
    <source>
        <dbReference type="Proteomes" id="UP001263371"/>
    </source>
</evidence>
<proteinExistence type="inferred from homology"/>
<feature type="compositionally biased region" description="Low complexity" evidence="2">
    <location>
        <begin position="278"/>
        <end position="290"/>
    </location>
</feature>
<evidence type="ECO:0000256" key="2">
    <source>
        <dbReference type="SAM" id="MobiDB-lite"/>
    </source>
</evidence>
<sequence>MRILLLNPNTSRAMTAKIADAARGVAGPDVVIDAVCPATGAPAIESHVDEIAAAAAVVELIVADRDGVDPADAYVIACFGDPGLDAARELVEVPVIGIAEAAMHLAAVSGRHFGVVTTLSRTLGRARDLVARYGMDRACASLAATGIPVLDLEDTGSVAVETIARYSADAAASGADVIVLGCAGMADLCAELTARVGVPVVDGVAAAVGMASGMVRMGLGTSKRDEYAAPPVREPVRAGSGFAATVGPERREAAFAGGPGASVVPGVGGAAFAGGPGATAHAPGPPAASGCEIPRGGSGHRRDSSPGGAIPGVPTDVDDGYIRETQGA</sequence>
<name>A0ABU3T5R1_9MICO</name>
<evidence type="ECO:0000256" key="1">
    <source>
        <dbReference type="ARBA" id="ARBA00038414"/>
    </source>
</evidence>
<dbReference type="InterPro" id="IPR053714">
    <property type="entry name" value="Iso_Racemase_Enz_sf"/>
</dbReference>
<reference evidence="3 4" key="1">
    <citation type="submission" date="2023-09" db="EMBL/GenBank/DDBJ databases">
        <title>Microbacterium fusihabitans sp. nov., Microbacterium phycihabitans sp. nov., and Microbacterium cervinum sp. nov., isolated from dried seaweeds of beach.</title>
        <authorList>
            <person name="Lee S.D."/>
        </authorList>
    </citation>
    <scope>NUCLEOTIDE SEQUENCE [LARGE SCALE GENOMIC DNA]</scope>
    <source>
        <strain evidence="3 4">KSW4-17</strain>
    </source>
</reference>
<dbReference type="Proteomes" id="UP001263371">
    <property type="component" value="Unassembled WGS sequence"/>
</dbReference>
<dbReference type="PANTHER" id="PTHR28047">
    <property type="entry name" value="PROTEIN DCG1"/>
    <property type="match status" value="1"/>
</dbReference>
<dbReference type="Gene3D" id="3.40.50.12500">
    <property type="match status" value="1"/>
</dbReference>